<gene>
    <name evidence="1" type="ORF">EDD63_1264</name>
</gene>
<protein>
    <submittedName>
        <fullName evidence="1">Uncharacterized protein</fullName>
    </submittedName>
</protein>
<reference evidence="1 2" key="1">
    <citation type="submission" date="2019-03" db="EMBL/GenBank/DDBJ databases">
        <title>Genomic Encyclopedia of Type Strains, Phase IV (KMG-IV): sequencing the most valuable type-strain genomes for metagenomic binning, comparative biology and taxonomic classification.</title>
        <authorList>
            <person name="Goeker M."/>
        </authorList>
    </citation>
    <scope>NUCLEOTIDE SEQUENCE [LARGE SCALE GENOMIC DNA]</scope>
    <source>
        <strain evidence="1 2">DSM 28867</strain>
    </source>
</reference>
<name>A0A4R7ZM02_9FIRM</name>
<evidence type="ECO:0000313" key="2">
    <source>
        <dbReference type="Proteomes" id="UP000294743"/>
    </source>
</evidence>
<dbReference type="RefSeq" id="WP_134170028.1">
    <property type="nucleotide sequence ID" value="NZ_SODD01000026.1"/>
</dbReference>
<evidence type="ECO:0000313" key="1">
    <source>
        <dbReference type="EMBL" id="TDW16240.1"/>
    </source>
</evidence>
<dbReference type="EMBL" id="SODD01000026">
    <property type="protein sequence ID" value="TDW16240.1"/>
    <property type="molecule type" value="Genomic_DNA"/>
</dbReference>
<proteinExistence type="predicted"/>
<organism evidence="1 2">
    <name type="scientific">Breznakia blatticola</name>
    <dbReference type="NCBI Taxonomy" id="1754012"/>
    <lineage>
        <taxon>Bacteria</taxon>
        <taxon>Bacillati</taxon>
        <taxon>Bacillota</taxon>
        <taxon>Erysipelotrichia</taxon>
        <taxon>Erysipelotrichales</taxon>
        <taxon>Erysipelotrichaceae</taxon>
        <taxon>Breznakia</taxon>
    </lineage>
</organism>
<comment type="caution">
    <text evidence="1">The sequence shown here is derived from an EMBL/GenBank/DDBJ whole genome shotgun (WGS) entry which is preliminary data.</text>
</comment>
<accession>A0A4R7ZM02</accession>
<sequence>MGWFSKTYVQEMIDEFEDLICDINSTITKMESNLSTLKTDVKSIHSKLGTYTEAKGSYTDIYYKKIGESKEDFNVVYNKYQDAIDALKVKKRRAEYVLSQFEDYRRKEVNQDIEYSANEVYIN</sequence>
<keyword evidence="2" id="KW-1185">Reference proteome</keyword>
<dbReference type="Proteomes" id="UP000294743">
    <property type="component" value="Unassembled WGS sequence"/>
</dbReference>
<dbReference type="AlphaFoldDB" id="A0A4R7ZM02"/>